<dbReference type="SUPFAM" id="SSF52129">
    <property type="entry name" value="Caspase-like"/>
    <property type="match status" value="1"/>
</dbReference>
<dbReference type="NCBIfam" id="TIGR04183">
    <property type="entry name" value="Por_Secre_tail"/>
    <property type="match status" value="1"/>
</dbReference>
<evidence type="ECO:0000313" key="5">
    <source>
        <dbReference type="Proteomes" id="UP000739538"/>
    </source>
</evidence>
<dbReference type="Gene3D" id="2.60.40.10">
    <property type="entry name" value="Immunoglobulins"/>
    <property type="match status" value="1"/>
</dbReference>
<protein>
    <submittedName>
        <fullName evidence="4">T9SS type A sorting domain-containing protein</fullName>
    </submittedName>
</protein>
<dbReference type="GO" id="GO:0046872">
    <property type="term" value="F:metal ion binding"/>
    <property type="evidence" value="ECO:0007669"/>
    <property type="project" value="UniProtKB-KW"/>
</dbReference>
<dbReference type="InterPro" id="IPR012600">
    <property type="entry name" value="Propeptide_C25"/>
</dbReference>
<dbReference type="GO" id="GO:0006508">
    <property type="term" value="P:proteolysis"/>
    <property type="evidence" value="ECO:0007669"/>
    <property type="project" value="InterPro"/>
</dbReference>
<accession>A0A956NH40</accession>
<evidence type="ECO:0000259" key="2">
    <source>
        <dbReference type="Pfam" id="PF01364"/>
    </source>
</evidence>
<dbReference type="Pfam" id="PF08126">
    <property type="entry name" value="Propeptide_C25"/>
    <property type="match status" value="1"/>
</dbReference>
<gene>
    <name evidence="4" type="ORF">KDA27_18220</name>
</gene>
<dbReference type="InterPro" id="IPR026444">
    <property type="entry name" value="Secre_tail"/>
</dbReference>
<reference evidence="4" key="1">
    <citation type="submission" date="2020-04" db="EMBL/GenBank/DDBJ databases">
        <authorList>
            <person name="Zhang T."/>
        </authorList>
    </citation>
    <scope>NUCLEOTIDE SEQUENCE</scope>
    <source>
        <strain evidence="4">HKST-UBA02</strain>
    </source>
</reference>
<feature type="domain" description="Gingipain propeptide" evidence="3">
    <location>
        <begin position="95"/>
        <end position="209"/>
    </location>
</feature>
<dbReference type="InterPro" id="IPR029031">
    <property type="entry name" value="Gingipain_N_sf"/>
</dbReference>
<evidence type="ECO:0000313" key="4">
    <source>
        <dbReference type="EMBL" id="MCA9757743.1"/>
    </source>
</evidence>
<evidence type="ECO:0000256" key="1">
    <source>
        <dbReference type="ARBA" id="ARBA00022729"/>
    </source>
</evidence>
<reference evidence="4" key="2">
    <citation type="journal article" date="2021" name="Microbiome">
        <title>Successional dynamics and alternative stable states in a saline activated sludge microbial community over 9 years.</title>
        <authorList>
            <person name="Wang Y."/>
            <person name="Ye J."/>
            <person name="Ju F."/>
            <person name="Liu L."/>
            <person name="Boyd J.A."/>
            <person name="Deng Y."/>
            <person name="Parks D.H."/>
            <person name="Jiang X."/>
            <person name="Yin X."/>
            <person name="Woodcroft B.J."/>
            <person name="Tyson G.W."/>
            <person name="Hugenholtz P."/>
            <person name="Polz M.F."/>
            <person name="Zhang T."/>
        </authorList>
    </citation>
    <scope>NUCLEOTIDE SEQUENCE</scope>
    <source>
        <strain evidence="4">HKST-UBA02</strain>
    </source>
</reference>
<dbReference type="EMBL" id="JAGQHS010000117">
    <property type="protein sequence ID" value="MCA9757743.1"/>
    <property type="molecule type" value="Genomic_DNA"/>
</dbReference>
<dbReference type="GO" id="GO:0004197">
    <property type="term" value="F:cysteine-type endopeptidase activity"/>
    <property type="evidence" value="ECO:0007669"/>
    <property type="project" value="InterPro"/>
</dbReference>
<dbReference type="Gene3D" id="3.40.50.10390">
    <property type="entry name" value="Gingipain r, domain 1"/>
    <property type="match status" value="1"/>
</dbReference>
<evidence type="ECO:0000259" key="3">
    <source>
        <dbReference type="Pfam" id="PF08126"/>
    </source>
</evidence>
<keyword evidence="1" id="KW-0732">Signal</keyword>
<feature type="domain" description="Gingipain" evidence="2">
    <location>
        <begin position="258"/>
        <end position="582"/>
    </location>
</feature>
<dbReference type="Pfam" id="PF01364">
    <property type="entry name" value="Peptidase_C25"/>
    <property type="match status" value="1"/>
</dbReference>
<organism evidence="4 5">
    <name type="scientific">Eiseniibacteriota bacterium</name>
    <dbReference type="NCBI Taxonomy" id="2212470"/>
    <lineage>
        <taxon>Bacteria</taxon>
        <taxon>Candidatus Eiseniibacteriota</taxon>
    </lineage>
</organism>
<dbReference type="InterPro" id="IPR001769">
    <property type="entry name" value="Gingipain"/>
</dbReference>
<dbReference type="InterPro" id="IPR013783">
    <property type="entry name" value="Ig-like_fold"/>
</dbReference>
<comment type="caution">
    <text evidence="4">The sequence shown here is derived from an EMBL/GenBank/DDBJ whole genome shotgun (WGS) entry which is preliminary data.</text>
</comment>
<dbReference type="GO" id="GO:0005576">
    <property type="term" value="C:extracellular region"/>
    <property type="evidence" value="ECO:0007669"/>
    <property type="project" value="UniProtKB-SubCell"/>
</dbReference>
<dbReference type="Proteomes" id="UP000739538">
    <property type="component" value="Unassembled WGS sequence"/>
</dbReference>
<dbReference type="InterPro" id="IPR038490">
    <property type="entry name" value="Gingipain_propep_sf"/>
</dbReference>
<proteinExistence type="predicted"/>
<dbReference type="InterPro" id="IPR029030">
    <property type="entry name" value="Caspase-like_dom_sf"/>
</dbReference>
<dbReference type="Gene3D" id="2.60.40.4070">
    <property type="match status" value="1"/>
</dbReference>
<dbReference type="AlphaFoldDB" id="A0A956NH40"/>
<sequence length="1182" mass="126842">MRRIERECSRAQSRPAIGLRWTGLGVALTLALSASAVQAEWVDLSPDRTEMRVLQDDGARTVVECTIDGFERSSINVDGLDYSTFLLPGETVHMTPGAPQLPTLRHSFMIPDEGAMMVRVLERETLVYPSGPVAPSKGHLKRTVDPASVPFEFGPAYTASTAFPEAPATLGEPYIFRDFRGAVLELNPLRYLPASQELEVTTRMVVEIVRAEGEAVNEIHRDAPPQMVDQEFLPLYATVFDNWSDEYYTPIPEPGRCLIISHPSLWSAATRLAEWKLQKGIPTMMLDGTTLGNDANLIKTYVEDRFFEAGGLTYVIIVGDVQQVPTLFGQIENAPSDVQYSRLVGTDFYPDLMVSRLSCQTLDNADYVVEKMIRYELNPEMGETQWFTKGTGIASAESGGTGLTDCQRVQLLENMLLDYTYVEVDRICDPTATKTMVFNALNTGSTMVNYIGHGSGTSWGTTGFNVTDIHNLNNDWKSCFLLDVACTNGQYTMNESFSEAWLRAGSMSDPKAGLGTYGSSLVCSWVPPCIMQNEANRLLVEEVTNTVGGICMGGIMEVLDTEGQDGRILFEEYNILGDCTIPLRTTVPMALALVHEGTYYVDSPTYDVTVTGVENALVSLYRDGVLYGSGYTDASGVVSVPLDVLPTEPMTLTLTVTAYNHETLVQDLPVEWASLAEMLVDNVAIADFGDGTVNGQIEAGETAELLLTLRNDGLEAATGLVGELNAITPGVTVTQPMANYGTVVPGDTGVGDQPYLISVDPTVADGTQLVFELAIDADAGQWDDGFHVTSHAPVFSVKWVHVDDATGDADGRLDAGETGDLLLMIENQGSGDAAGLSGHLLSGSLSLIVQSGVADLGDLASGGEGTLDPRFVLNALPSIVDNRYLLNVRFTGNNGVSQRASFFLPVGGWFDNVENGEGEWVHTPVTGVDEWHLSTDRNASPLGAAAWKFGSSEGGTYADDSDGMLSSPSIGLSGSGELRFSYWIDAELDGEPGVARDGGYVEMILGGETVLLTPDGGYPYTLAAGTSAPEGTGVFSGQAGWNEVVFDLEGYLGAATFVFHFVSDASGSGEGWYVDDVSVLGTQDVSAVDPIGPATLGLQLAAAPNPVVDRTDLVFQLPENGTVDLGIFDANGRRVATVASGAMDAGIHRVEWTRDAALESGVYFVRIQDGTNAKSQRIVLVK</sequence>
<dbReference type="Gene3D" id="3.40.50.1460">
    <property type="match status" value="1"/>
</dbReference>
<name>A0A956NH40_UNCEI</name>
<dbReference type="Gene3D" id="2.60.40.3800">
    <property type="match status" value="1"/>
</dbReference>